<dbReference type="CDD" id="cd07100">
    <property type="entry name" value="ALDH_SSADH1_GabD1"/>
    <property type="match status" value="1"/>
</dbReference>
<evidence type="ECO:0000256" key="3">
    <source>
        <dbReference type="ARBA" id="ARBA00022857"/>
    </source>
</evidence>
<dbReference type="InterPro" id="IPR016162">
    <property type="entry name" value="Ald_DH_N"/>
</dbReference>
<dbReference type="FunFam" id="3.40.605.10:FF:000012">
    <property type="entry name" value="NAD-dependent succinate-semialdehyde dehydrogenase"/>
    <property type="match status" value="1"/>
</dbReference>
<dbReference type="InterPro" id="IPR044148">
    <property type="entry name" value="ALDH_GabD1-like"/>
</dbReference>
<evidence type="ECO:0000313" key="7">
    <source>
        <dbReference type="Proteomes" id="UP000315759"/>
    </source>
</evidence>
<comment type="similarity">
    <text evidence="1">Belongs to the aldehyde dehydrogenase family.</text>
</comment>
<feature type="domain" description="Aldehyde dehydrogenase" evidence="5">
    <location>
        <begin position="3"/>
        <end position="456"/>
    </location>
</feature>
<dbReference type="Proteomes" id="UP000315759">
    <property type="component" value="Unassembled WGS sequence"/>
</dbReference>
<dbReference type="AlphaFoldDB" id="A0A544W0B3"/>
<dbReference type="SUPFAM" id="SSF53720">
    <property type="entry name" value="ALDH-like"/>
    <property type="match status" value="1"/>
</dbReference>
<evidence type="ECO:0000256" key="4">
    <source>
        <dbReference type="ARBA" id="ARBA00023002"/>
    </source>
</evidence>
<dbReference type="GO" id="GO:0004030">
    <property type="term" value="F:aldehyde dehydrogenase [NAD(P)+] activity"/>
    <property type="evidence" value="ECO:0007669"/>
    <property type="project" value="InterPro"/>
</dbReference>
<keyword evidence="7" id="KW-1185">Reference proteome</keyword>
<dbReference type="InterPro" id="IPR015590">
    <property type="entry name" value="Aldehyde_DH_dom"/>
</dbReference>
<organism evidence="6 7">
    <name type="scientific">Mycolicibacterium hodleri</name>
    <dbReference type="NCBI Taxonomy" id="49897"/>
    <lineage>
        <taxon>Bacteria</taxon>
        <taxon>Bacillati</taxon>
        <taxon>Actinomycetota</taxon>
        <taxon>Actinomycetes</taxon>
        <taxon>Mycobacteriales</taxon>
        <taxon>Mycobacteriaceae</taxon>
        <taxon>Mycolicibacterium</taxon>
    </lineage>
</organism>
<dbReference type="GO" id="GO:0004777">
    <property type="term" value="F:succinate-semialdehyde dehydrogenase (NAD+) activity"/>
    <property type="evidence" value="ECO:0007669"/>
    <property type="project" value="TreeGrafter"/>
</dbReference>
<dbReference type="Gene3D" id="3.40.605.10">
    <property type="entry name" value="Aldehyde Dehydrogenase, Chain A, domain 1"/>
    <property type="match status" value="1"/>
</dbReference>
<dbReference type="RefSeq" id="WP_142552886.1">
    <property type="nucleotide sequence ID" value="NZ_VIFX01000018.1"/>
</dbReference>
<dbReference type="InterPro" id="IPR047110">
    <property type="entry name" value="GABD/Sad-like"/>
</dbReference>
<evidence type="ECO:0000256" key="2">
    <source>
        <dbReference type="ARBA" id="ARBA00022532"/>
    </source>
</evidence>
<gene>
    <name evidence="6" type="ORF">D8S82_15190</name>
</gene>
<evidence type="ECO:0000313" key="6">
    <source>
        <dbReference type="EMBL" id="TQR85678.1"/>
    </source>
</evidence>
<evidence type="ECO:0000259" key="5">
    <source>
        <dbReference type="Pfam" id="PF00171"/>
    </source>
</evidence>
<dbReference type="InterPro" id="IPR016161">
    <property type="entry name" value="Ald_DH/histidinol_DH"/>
</dbReference>
<reference evidence="6 7" key="1">
    <citation type="submission" date="2018-10" db="EMBL/GenBank/DDBJ databases">
        <title>Draft genome of Mycobacterium hodleri strain B.</title>
        <authorList>
            <person name="Amande T.J."/>
            <person name="Mcgenity T.J."/>
        </authorList>
    </citation>
    <scope>NUCLEOTIDE SEQUENCE [LARGE SCALE GENOMIC DNA]</scope>
    <source>
        <strain evidence="6 7">B</strain>
    </source>
</reference>
<dbReference type="NCBIfam" id="NF006915">
    <property type="entry name" value="PRK09406.1"/>
    <property type="match status" value="1"/>
</dbReference>
<dbReference type="EMBL" id="VIFX01000018">
    <property type="protein sequence ID" value="TQR85678.1"/>
    <property type="molecule type" value="Genomic_DNA"/>
</dbReference>
<accession>A0A544W0B3</accession>
<name>A0A544W0B3_9MYCO</name>
<dbReference type="Pfam" id="PF00171">
    <property type="entry name" value="Aldedh"/>
    <property type="match status" value="1"/>
</dbReference>
<dbReference type="FunFam" id="3.40.309.10:FF:000010">
    <property type="entry name" value="Gamma-aminobutyraldehyde dehydrogenase"/>
    <property type="match status" value="1"/>
</dbReference>
<dbReference type="PANTHER" id="PTHR43217">
    <property type="entry name" value="SUCCINATE SEMIALDEHYDE DEHYDROGENASE [NAD(P)+] SAD"/>
    <property type="match status" value="1"/>
</dbReference>
<keyword evidence="4" id="KW-0560">Oxidoreductase</keyword>
<dbReference type="GO" id="GO:0006099">
    <property type="term" value="P:tricarboxylic acid cycle"/>
    <property type="evidence" value="ECO:0007669"/>
    <property type="project" value="UniProtKB-KW"/>
</dbReference>
<dbReference type="Gene3D" id="3.40.309.10">
    <property type="entry name" value="Aldehyde Dehydrogenase, Chain A, domain 2"/>
    <property type="match status" value="1"/>
</dbReference>
<sequence length="459" mass="49147">MPIASINPFTGDTIEEFAPHDPGEVENRIAQAAGAAAILRFSTTFEQRAQWMHASADILNDESEAAARTLTLEMGKPIRQARDEVSKCVRAMHFYAEHAEAFLSGESLDDAEPVGAAQAWTVWQPLGVVLAVMPWNLPLWQVIRFAAPALMAGNTGLLKHASNVPQSALYLDELFDKGGFPAGSFRTLLIGSARVSSVITDARVKAVTLTGSEPAGRSVASTAANEVKKAVLELGGSDPFIVMPSADLDAASTTAVRSRMTNNAQSCIAAKRFIVHTDVYDEFVGSFVDKMRSLVVGDPMDESTDVGPLATAAGHDDLSALVDDAVAKGATTLLGGAAVDGPGWFFPPTVLADLTDDMRIVQEETFGPVASLYRLTDREEATRVANQTTFGLSSAVWTLDSSEQDWFITTLDAGMVFLNGMSRSYPELPFGGIKNSGYGRELSSSGIREFCNQKTVWKA</sequence>
<keyword evidence="2" id="KW-0816">Tricarboxylic acid cycle</keyword>
<dbReference type="InterPro" id="IPR016163">
    <property type="entry name" value="Ald_DH_C"/>
</dbReference>
<evidence type="ECO:0000256" key="1">
    <source>
        <dbReference type="ARBA" id="ARBA00009986"/>
    </source>
</evidence>
<protein>
    <submittedName>
        <fullName evidence="6">NADP-dependent succinic semialdehyde dehydrogenase</fullName>
    </submittedName>
</protein>
<proteinExistence type="inferred from homology"/>
<keyword evidence="3" id="KW-0521">NADP</keyword>
<dbReference type="PANTHER" id="PTHR43217:SF1">
    <property type="entry name" value="SUCCINATE SEMIALDEHYDE DEHYDROGENASE [NAD(P)+] SAD"/>
    <property type="match status" value="1"/>
</dbReference>
<comment type="caution">
    <text evidence="6">The sequence shown here is derived from an EMBL/GenBank/DDBJ whole genome shotgun (WGS) entry which is preliminary data.</text>
</comment>